<keyword evidence="2" id="KW-0560">Oxidoreductase</keyword>
<dbReference type="EMBL" id="LT629772">
    <property type="protein sequence ID" value="SDS88042.1"/>
    <property type="molecule type" value="Genomic_DNA"/>
</dbReference>
<dbReference type="Proteomes" id="UP000199103">
    <property type="component" value="Chromosome I"/>
</dbReference>
<gene>
    <name evidence="3" type="ORF">SAMN04489812_3344</name>
</gene>
<keyword evidence="2" id="KW-0408">Iron</keyword>
<dbReference type="InterPro" id="IPR036396">
    <property type="entry name" value="Cyt_P450_sf"/>
</dbReference>
<name>A0A1H1VTI2_9ACTN</name>
<dbReference type="InterPro" id="IPR001128">
    <property type="entry name" value="Cyt_P450"/>
</dbReference>
<keyword evidence="4" id="KW-1185">Reference proteome</keyword>
<evidence type="ECO:0000313" key="4">
    <source>
        <dbReference type="Proteomes" id="UP000199103"/>
    </source>
</evidence>
<keyword evidence="2" id="KW-0349">Heme</keyword>
<keyword evidence="2" id="KW-0479">Metal-binding</keyword>
<dbReference type="GO" id="GO:0006707">
    <property type="term" value="P:cholesterol catabolic process"/>
    <property type="evidence" value="ECO:0007669"/>
    <property type="project" value="TreeGrafter"/>
</dbReference>
<dbReference type="PRINTS" id="PR00359">
    <property type="entry name" value="BP450"/>
</dbReference>
<dbReference type="InterPro" id="IPR002397">
    <property type="entry name" value="Cyt_P450_B"/>
</dbReference>
<comment type="similarity">
    <text evidence="1 2">Belongs to the cytochrome P450 family.</text>
</comment>
<dbReference type="Gene3D" id="1.10.630.10">
    <property type="entry name" value="Cytochrome P450"/>
    <property type="match status" value="1"/>
</dbReference>
<dbReference type="OrthoDB" id="54272at2"/>
<evidence type="ECO:0000313" key="3">
    <source>
        <dbReference type="EMBL" id="SDS88042.1"/>
    </source>
</evidence>
<protein>
    <submittedName>
        <fullName evidence="3">Cytochrome P450</fullName>
    </submittedName>
</protein>
<dbReference type="Pfam" id="PF00067">
    <property type="entry name" value="p450"/>
    <property type="match status" value="1"/>
</dbReference>
<accession>A0A1H1VTI2</accession>
<sequence>MIPNLTEHVPLDAIDLCDLDRFQHDSQHAAWKTLRDEAPVWRQTLPDGGHFWSLTRYRDIRPFLKNVNSYSSQHGTILAVAGGDSAGGRTINLMDNPRHRQIRVPTIRTMSNHVVRERAPRVREHIRHLIEPCYDGEVDFADLMLHIPMVAIGEVLGIPTELWQWIPGWTMAGVAPEDPDYSRGTSGDTLQQAHHNLFGMFSELIADRRRKPSDDLISMLIDLRIDGEPLDDQTILLNCYSFVMGASTTTPHTANHTILALAERPEIWNRLRGDLFAGRPVLETLLDEGLRWSTPTNHLMRRSTEPVVIDGVDIDAGELIVAWIASANRDEDIFADPYTFDPWRRPNPHIAFGSGPHYCIGGPAARVALIELFDELLTNFDSLQVTGEVRHLRSNFINGITRLPLIARPARQLVQEAS</sequence>
<dbReference type="GO" id="GO:0005506">
    <property type="term" value="F:iron ion binding"/>
    <property type="evidence" value="ECO:0007669"/>
    <property type="project" value="InterPro"/>
</dbReference>
<dbReference type="PANTHER" id="PTHR46696">
    <property type="entry name" value="P450, PUTATIVE (EUROFUNG)-RELATED"/>
    <property type="match status" value="1"/>
</dbReference>
<dbReference type="PANTHER" id="PTHR46696:SF4">
    <property type="entry name" value="BIOTIN BIOSYNTHESIS CYTOCHROME P450"/>
    <property type="match status" value="1"/>
</dbReference>
<evidence type="ECO:0000256" key="2">
    <source>
        <dbReference type="RuleBase" id="RU000461"/>
    </source>
</evidence>
<dbReference type="PROSITE" id="PS00086">
    <property type="entry name" value="CYTOCHROME_P450"/>
    <property type="match status" value="1"/>
</dbReference>
<evidence type="ECO:0000256" key="1">
    <source>
        <dbReference type="ARBA" id="ARBA00010617"/>
    </source>
</evidence>
<dbReference type="GO" id="GO:0036199">
    <property type="term" value="F:cholest-4-en-3-one 26-monooxygenase activity"/>
    <property type="evidence" value="ECO:0007669"/>
    <property type="project" value="TreeGrafter"/>
</dbReference>
<organism evidence="3 4">
    <name type="scientific">Microlunatus soli</name>
    <dbReference type="NCBI Taxonomy" id="630515"/>
    <lineage>
        <taxon>Bacteria</taxon>
        <taxon>Bacillati</taxon>
        <taxon>Actinomycetota</taxon>
        <taxon>Actinomycetes</taxon>
        <taxon>Propionibacteriales</taxon>
        <taxon>Propionibacteriaceae</taxon>
        <taxon>Microlunatus</taxon>
    </lineage>
</organism>
<dbReference type="InterPro" id="IPR017972">
    <property type="entry name" value="Cyt_P450_CS"/>
</dbReference>
<dbReference type="GO" id="GO:0008395">
    <property type="term" value="F:steroid hydroxylase activity"/>
    <property type="evidence" value="ECO:0007669"/>
    <property type="project" value="TreeGrafter"/>
</dbReference>
<dbReference type="AlphaFoldDB" id="A0A1H1VTI2"/>
<proteinExistence type="inferred from homology"/>
<dbReference type="RefSeq" id="WP_091526598.1">
    <property type="nucleotide sequence ID" value="NZ_LT629772.1"/>
</dbReference>
<reference evidence="3 4" key="1">
    <citation type="submission" date="2016-10" db="EMBL/GenBank/DDBJ databases">
        <authorList>
            <person name="de Groot N.N."/>
        </authorList>
    </citation>
    <scope>NUCLEOTIDE SEQUENCE [LARGE SCALE GENOMIC DNA]</scope>
    <source>
        <strain evidence="3 4">DSM 21800</strain>
    </source>
</reference>
<keyword evidence="2" id="KW-0503">Monooxygenase</keyword>
<dbReference type="STRING" id="630515.SAMN04489812_3344"/>
<dbReference type="SUPFAM" id="SSF48264">
    <property type="entry name" value="Cytochrome P450"/>
    <property type="match status" value="1"/>
</dbReference>
<dbReference type="GO" id="GO:0020037">
    <property type="term" value="F:heme binding"/>
    <property type="evidence" value="ECO:0007669"/>
    <property type="project" value="InterPro"/>
</dbReference>